<feature type="domain" description="Alpha-2-macroglobulin RAP C-terminal" evidence="3">
    <location>
        <begin position="149"/>
        <end position="361"/>
    </location>
</feature>
<proteinExistence type="predicted"/>
<sequence length="361" mass="42149">MSRFMIVVIFVIYLIGLGEGLNKYSAEANVKSDITTEPPSDFRNLEKPFRMAKINMLWSKAQLRLTEPKLKSLFSELKIHDKEEVAWKRLKAEGLDKDGLKEAELRKKLTGIMSMYGLLEHFEDVGDPKQYKQHKAFNDASDEHINKSLFKDKKLNKLWDKAERSGFTAEELQALKEEFNHHQDKIDQYYSILKDVEEGPNDTHQNSLDNTLDQFNIIEEQEKTEEDYRHKANLLREKHQDIRDGYDRLHRLAAKGPKSKEFIEPKVQGLWKLAMESDFSPTELESLRVELMHYENRLLKLRHLQAEAALGSERHASKEKLAGAKSEGLLLMEETIKKQARKAEKLHLDLETRIMQKHIEL</sequence>
<name>A0A6L2Q4V0_COPFO</name>
<comment type="caution">
    <text evidence="4">The sequence shown here is derived from an EMBL/GenBank/DDBJ whole genome shotgun (WGS) entry which is preliminary data.</text>
</comment>
<dbReference type="InterPro" id="IPR010483">
    <property type="entry name" value="Alpha_2_MRAP_C"/>
</dbReference>
<feature type="chain" id="PRO_5026650395" description="Alpha-2-macroglobulin receptor-associated protein" evidence="1">
    <location>
        <begin position="21"/>
        <end position="361"/>
    </location>
</feature>
<evidence type="ECO:0000259" key="3">
    <source>
        <dbReference type="Pfam" id="PF06401"/>
    </source>
</evidence>
<dbReference type="CDD" id="cd14808">
    <property type="entry name" value="RAP_D3"/>
    <property type="match status" value="1"/>
</dbReference>
<gene>
    <name evidence="4" type="ORF">Cfor_03874</name>
</gene>
<dbReference type="InterPro" id="IPR009066">
    <property type="entry name" value="MG_RAP_rcpt_1"/>
</dbReference>
<dbReference type="GO" id="GO:0050750">
    <property type="term" value="F:low-density lipoprotein particle receptor binding"/>
    <property type="evidence" value="ECO:0007669"/>
    <property type="project" value="InterPro"/>
</dbReference>
<protein>
    <recommendedName>
        <fullName evidence="6">Alpha-2-macroglobulin receptor-associated protein</fullName>
    </recommendedName>
</protein>
<feature type="domain" description="Alpha-2-macroglobulin receptor-associated protein" evidence="2">
    <location>
        <begin position="7"/>
        <end position="128"/>
    </location>
</feature>
<keyword evidence="1" id="KW-0732">Signal</keyword>
<evidence type="ECO:0000313" key="5">
    <source>
        <dbReference type="Proteomes" id="UP000502823"/>
    </source>
</evidence>
<dbReference type="GO" id="GO:0048259">
    <property type="term" value="P:regulation of receptor-mediated endocytosis"/>
    <property type="evidence" value="ECO:0007669"/>
    <property type="project" value="TreeGrafter"/>
</dbReference>
<dbReference type="AlphaFoldDB" id="A0A6L2Q4V0"/>
<dbReference type="OrthoDB" id="5817428at2759"/>
<dbReference type="GO" id="GO:0008201">
    <property type="term" value="F:heparin binding"/>
    <property type="evidence" value="ECO:0007669"/>
    <property type="project" value="InterPro"/>
</dbReference>
<dbReference type="Pfam" id="PF06401">
    <property type="entry name" value="Alpha-2-MRAP_C"/>
    <property type="match status" value="1"/>
</dbReference>
<dbReference type="Proteomes" id="UP000502823">
    <property type="component" value="Unassembled WGS sequence"/>
</dbReference>
<dbReference type="SUPFAM" id="SSF47045">
    <property type="entry name" value="RAP domain-like"/>
    <property type="match status" value="3"/>
</dbReference>
<dbReference type="FunCoup" id="A0A6L2Q4V0">
    <property type="interactions" value="530"/>
</dbReference>
<evidence type="ECO:0008006" key="6">
    <source>
        <dbReference type="Google" id="ProtNLM"/>
    </source>
</evidence>
<evidence type="ECO:0000259" key="2">
    <source>
        <dbReference type="Pfam" id="PF06400"/>
    </source>
</evidence>
<dbReference type="InterPro" id="IPR038003">
    <property type="entry name" value="A2-macroglobuin_RAP"/>
</dbReference>
<dbReference type="Gene3D" id="1.20.81.10">
    <property type="entry name" value="RAP domain"/>
    <property type="match status" value="3"/>
</dbReference>
<dbReference type="EMBL" id="BLKM01001271">
    <property type="protein sequence ID" value="GFG39889.1"/>
    <property type="molecule type" value="Genomic_DNA"/>
</dbReference>
<dbReference type="PANTHER" id="PTHR16560">
    <property type="entry name" value="ALPHA-2-MACROGLOBULIN RECEPTOR-ASSOCIATED PROTEIN"/>
    <property type="match status" value="1"/>
</dbReference>
<accession>A0A6L2Q4V0</accession>
<organism evidence="4 5">
    <name type="scientific">Coptotermes formosanus</name>
    <name type="common">Formosan subterranean termite</name>
    <dbReference type="NCBI Taxonomy" id="36987"/>
    <lineage>
        <taxon>Eukaryota</taxon>
        <taxon>Metazoa</taxon>
        <taxon>Ecdysozoa</taxon>
        <taxon>Arthropoda</taxon>
        <taxon>Hexapoda</taxon>
        <taxon>Insecta</taxon>
        <taxon>Pterygota</taxon>
        <taxon>Neoptera</taxon>
        <taxon>Polyneoptera</taxon>
        <taxon>Dictyoptera</taxon>
        <taxon>Blattodea</taxon>
        <taxon>Blattoidea</taxon>
        <taxon>Termitoidae</taxon>
        <taxon>Rhinotermitidae</taxon>
        <taxon>Coptotermes</taxon>
    </lineage>
</organism>
<evidence type="ECO:0000313" key="4">
    <source>
        <dbReference type="EMBL" id="GFG39889.1"/>
    </source>
</evidence>
<dbReference type="CDD" id="cd14806">
    <property type="entry name" value="RAP_D1"/>
    <property type="match status" value="1"/>
</dbReference>
<dbReference type="GO" id="GO:0005783">
    <property type="term" value="C:endoplasmic reticulum"/>
    <property type="evidence" value="ECO:0007669"/>
    <property type="project" value="InterPro"/>
</dbReference>
<reference evidence="5" key="1">
    <citation type="submission" date="2020-01" db="EMBL/GenBank/DDBJ databases">
        <title>Draft genome sequence of the Termite Coptotermes fromosanus.</title>
        <authorList>
            <person name="Itakura S."/>
            <person name="Yosikawa Y."/>
            <person name="Umezawa K."/>
        </authorList>
    </citation>
    <scope>NUCLEOTIDE SEQUENCE [LARGE SCALE GENOMIC DNA]</scope>
</reference>
<dbReference type="Pfam" id="PF06400">
    <property type="entry name" value="Alpha-2-MRAP_N"/>
    <property type="match status" value="1"/>
</dbReference>
<feature type="signal peptide" evidence="1">
    <location>
        <begin position="1"/>
        <end position="20"/>
    </location>
</feature>
<dbReference type="InterPro" id="IPR036744">
    <property type="entry name" value="RAP_sf"/>
</dbReference>
<dbReference type="GO" id="GO:0048019">
    <property type="term" value="F:receptor antagonist activity"/>
    <property type="evidence" value="ECO:0007669"/>
    <property type="project" value="InterPro"/>
</dbReference>
<keyword evidence="5" id="KW-1185">Reference proteome</keyword>
<dbReference type="InParanoid" id="A0A6L2Q4V0"/>
<dbReference type="PANTHER" id="PTHR16560:SF2">
    <property type="entry name" value="ALPHA-2-MACROGLOBULIN RECEPTOR-ASSOCIATED PROTEIN"/>
    <property type="match status" value="1"/>
</dbReference>
<evidence type="ECO:0000256" key="1">
    <source>
        <dbReference type="SAM" id="SignalP"/>
    </source>
</evidence>
<dbReference type="InterPro" id="IPR037999">
    <property type="entry name" value="RAP_D3"/>
</dbReference>